<feature type="transmembrane region" description="Helical" evidence="1">
    <location>
        <begin position="104"/>
        <end position="131"/>
    </location>
</feature>
<feature type="transmembrane region" description="Helical" evidence="1">
    <location>
        <begin position="137"/>
        <end position="156"/>
    </location>
</feature>
<organism evidence="2 3">
    <name type="scientific">Candidatus Gemmiger excrementipullorum</name>
    <dbReference type="NCBI Taxonomy" id="2838610"/>
    <lineage>
        <taxon>Bacteria</taxon>
        <taxon>Bacillati</taxon>
        <taxon>Bacillota</taxon>
        <taxon>Clostridia</taxon>
        <taxon>Eubacteriales</taxon>
        <taxon>Gemmiger</taxon>
    </lineage>
</organism>
<dbReference type="Proteomes" id="UP000886751">
    <property type="component" value="Unassembled WGS sequence"/>
</dbReference>
<evidence type="ECO:0000313" key="3">
    <source>
        <dbReference type="Proteomes" id="UP000886751"/>
    </source>
</evidence>
<evidence type="ECO:0000256" key="1">
    <source>
        <dbReference type="SAM" id="Phobius"/>
    </source>
</evidence>
<evidence type="ECO:0008006" key="4">
    <source>
        <dbReference type="Google" id="ProtNLM"/>
    </source>
</evidence>
<feature type="transmembrane region" description="Helical" evidence="1">
    <location>
        <begin position="59"/>
        <end position="83"/>
    </location>
</feature>
<reference evidence="2" key="1">
    <citation type="journal article" date="2021" name="PeerJ">
        <title>Extensive microbial diversity within the chicken gut microbiome revealed by metagenomics and culture.</title>
        <authorList>
            <person name="Gilroy R."/>
            <person name="Ravi A."/>
            <person name="Getino M."/>
            <person name="Pursley I."/>
            <person name="Horton D.L."/>
            <person name="Alikhan N.F."/>
            <person name="Baker D."/>
            <person name="Gharbi K."/>
            <person name="Hall N."/>
            <person name="Watson M."/>
            <person name="Adriaenssens E.M."/>
            <person name="Foster-Nyarko E."/>
            <person name="Jarju S."/>
            <person name="Secka A."/>
            <person name="Antonio M."/>
            <person name="Oren A."/>
            <person name="Chaudhuri R.R."/>
            <person name="La Ragione R."/>
            <person name="Hildebrand F."/>
            <person name="Pallen M.J."/>
        </authorList>
    </citation>
    <scope>NUCLEOTIDE SEQUENCE</scope>
    <source>
        <strain evidence="2">ChiHecec2B26-7398</strain>
    </source>
</reference>
<name>A0A9D1Y025_9FIRM</name>
<accession>A0A9D1Y025</accession>
<gene>
    <name evidence="2" type="ORF">H9846_04395</name>
</gene>
<reference evidence="2" key="2">
    <citation type="submission" date="2021-04" db="EMBL/GenBank/DDBJ databases">
        <authorList>
            <person name="Gilroy R."/>
        </authorList>
    </citation>
    <scope>NUCLEOTIDE SEQUENCE</scope>
    <source>
        <strain evidence="2">ChiHecec2B26-7398</strain>
    </source>
</reference>
<evidence type="ECO:0000313" key="2">
    <source>
        <dbReference type="EMBL" id="HIX94678.1"/>
    </source>
</evidence>
<dbReference type="EMBL" id="DXEI01000069">
    <property type="protein sequence ID" value="HIX94678.1"/>
    <property type="molecule type" value="Genomic_DNA"/>
</dbReference>
<protein>
    <recommendedName>
        <fullName evidence="4">DUF2232 domain-containing protein</fullName>
    </recommendedName>
</protein>
<proteinExistence type="predicted"/>
<dbReference type="AlphaFoldDB" id="A0A9D1Y025"/>
<keyword evidence="1" id="KW-1133">Transmembrane helix</keyword>
<sequence>MRKSKSQKAALCGVLAALSVVLLLAGSALQVGTYAAPMLAAFLLIPVQVEYGPRYALLLYLATAVLALLLVPETELALFYALAVGHYPVLRCALRAVRPAVVRWVLTFLAFNAAVVLLYALLAALLGPVVWRELAGGGLPMLLALLGMGNAAFFLYDRALGVLTRYYRLALRPRLRRFL</sequence>
<keyword evidence="1" id="KW-0472">Membrane</keyword>
<keyword evidence="1" id="KW-0812">Transmembrane</keyword>
<comment type="caution">
    <text evidence="2">The sequence shown here is derived from an EMBL/GenBank/DDBJ whole genome shotgun (WGS) entry which is preliminary data.</text>
</comment>